<comment type="caution">
    <text evidence="1">The sequence shown here is derived from an EMBL/GenBank/DDBJ whole genome shotgun (WGS) entry which is preliminary data.</text>
</comment>
<name>A0A8T1R036_CARIL</name>
<dbReference type="Proteomes" id="UP000811609">
    <property type="component" value="Chromosome 3"/>
</dbReference>
<evidence type="ECO:0000313" key="1">
    <source>
        <dbReference type="EMBL" id="KAG6660750.1"/>
    </source>
</evidence>
<dbReference type="EMBL" id="CM031811">
    <property type="protein sequence ID" value="KAG6660750.1"/>
    <property type="molecule type" value="Genomic_DNA"/>
</dbReference>
<reference evidence="1" key="1">
    <citation type="submission" date="2020-12" db="EMBL/GenBank/DDBJ databases">
        <title>WGS assembly of Carya illinoinensis cv. Pawnee.</title>
        <authorList>
            <person name="Platts A."/>
            <person name="Shu S."/>
            <person name="Wright S."/>
            <person name="Barry K."/>
            <person name="Edger P."/>
            <person name="Pires J.C."/>
            <person name="Schmutz J."/>
        </authorList>
    </citation>
    <scope>NUCLEOTIDE SEQUENCE</scope>
    <source>
        <tissue evidence="1">Leaf</tissue>
    </source>
</reference>
<accession>A0A8T1R036</accession>
<proteinExistence type="predicted"/>
<keyword evidence="2" id="KW-1185">Reference proteome</keyword>
<dbReference type="AlphaFoldDB" id="A0A8T1R036"/>
<protein>
    <submittedName>
        <fullName evidence="1">Uncharacterized protein</fullName>
    </submittedName>
</protein>
<gene>
    <name evidence="1" type="ORF">CIPAW_03G126000</name>
</gene>
<evidence type="ECO:0000313" key="2">
    <source>
        <dbReference type="Proteomes" id="UP000811609"/>
    </source>
</evidence>
<organism evidence="1 2">
    <name type="scientific">Carya illinoinensis</name>
    <name type="common">Pecan</name>
    <dbReference type="NCBI Taxonomy" id="32201"/>
    <lineage>
        <taxon>Eukaryota</taxon>
        <taxon>Viridiplantae</taxon>
        <taxon>Streptophyta</taxon>
        <taxon>Embryophyta</taxon>
        <taxon>Tracheophyta</taxon>
        <taxon>Spermatophyta</taxon>
        <taxon>Magnoliopsida</taxon>
        <taxon>eudicotyledons</taxon>
        <taxon>Gunneridae</taxon>
        <taxon>Pentapetalae</taxon>
        <taxon>rosids</taxon>
        <taxon>fabids</taxon>
        <taxon>Fagales</taxon>
        <taxon>Juglandaceae</taxon>
        <taxon>Carya</taxon>
    </lineage>
</organism>
<sequence length="110" mass="12763">MIKTNSSIAPINDQQDDRHRCDATLSNKDQLFSLAHCTHKCSLAPSNLNPYVSMRSLKFQYTRLNQHQSFQYIESQETIPHNKILSNLPFRSKRTLKAHYSKQNFSKSHG</sequence>